<dbReference type="Gene3D" id="2.60.40.3210">
    <property type="entry name" value="Zona pellucida, ZP-N domain"/>
    <property type="match status" value="1"/>
</dbReference>
<dbReference type="InterPro" id="IPR055356">
    <property type="entry name" value="ZP-N"/>
</dbReference>
<dbReference type="Pfam" id="PF23344">
    <property type="entry name" value="ZP-N"/>
    <property type="match status" value="1"/>
</dbReference>
<dbReference type="Gene3D" id="2.60.40.4100">
    <property type="entry name" value="Zona pellucida, ZP-C domain"/>
    <property type="match status" value="1"/>
</dbReference>
<dbReference type="AlphaFoldDB" id="A0A6G1Q7E0"/>
<dbReference type="Pfam" id="PF00100">
    <property type="entry name" value="Zona_pellucida"/>
    <property type="match status" value="1"/>
</dbReference>
<keyword evidence="2" id="KW-1015">Disulfide bond</keyword>
<dbReference type="InterPro" id="IPR055355">
    <property type="entry name" value="ZP-C"/>
</dbReference>
<dbReference type="InterPro" id="IPR042235">
    <property type="entry name" value="ZP-C_dom"/>
</dbReference>
<feature type="chain" id="PRO_5026273998" evidence="3">
    <location>
        <begin position="21"/>
        <end position="804"/>
    </location>
</feature>
<evidence type="ECO:0000313" key="6">
    <source>
        <dbReference type="EMBL" id="KAF3698339.1"/>
    </source>
</evidence>
<dbReference type="InterPro" id="IPR001507">
    <property type="entry name" value="ZP_dom"/>
</dbReference>
<feature type="domain" description="VWFD" evidence="5">
    <location>
        <begin position="234"/>
        <end position="428"/>
    </location>
</feature>
<dbReference type="Proteomes" id="UP000503349">
    <property type="component" value="Chromosome 13"/>
</dbReference>
<dbReference type="SMART" id="SM00216">
    <property type="entry name" value="VWD"/>
    <property type="match status" value="1"/>
</dbReference>
<evidence type="ECO:0000256" key="3">
    <source>
        <dbReference type="SAM" id="SignalP"/>
    </source>
</evidence>
<feature type="signal peptide" evidence="3">
    <location>
        <begin position="1"/>
        <end position="20"/>
    </location>
</feature>
<proteinExistence type="predicted"/>
<evidence type="ECO:0000313" key="7">
    <source>
        <dbReference type="Proteomes" id="UP000503349"/>
    </source>
</evidence>
<keyword evidence="1 3" id="KW-0732">Signal</keyword>
<dbReference type="PROSITE" id="PS51233">
    <property type="entry name" value="VWFD"/>
    <property type="match status" value="1"/>
</dbReference>
<feature type="domain" description="ZP" evidence="4">
    <location>
        <begin position="532"/>
        <end position="783"/>
    </location>
</feature>
<dbReference type="PROSITE" id="PS51034">
    <property type="entry name" value="ZP_2"/>
    <property type="match status" value="1"/>
</dbReference>
<reference evidence="6 7" key="1">
    <citation type="submission" date="2019-02" db="EMBL/GenBank/DDBJ databases">
        <title>Opniocepnalus argus genome.</title>
        <authorList>
            <person name="Zhou C."/>
            <person name="Xiao S."/>
        </authorList>
    </citation>
    <scope>NUCLEOTIDE SEQUENCE [LARGE SCALE GENOMIC DNA]</scope>
    <source>
        <strain evidence="6">OARG1902GOOAL</strain>
        <tissue evidence="6">Muscle</tissue>
    </source>
</reference>
<dbReference type="PANTHER" id="PTHR14002:SF50">
    <property type="entry name" value="ALPHA-TECTORIN-LIKE-RELATED"/>
    <property type="match status" value="1"/>
</dbReference>
<evidence type="ECO:0000256" key="2">
    <source>
        <dbReference type="ARBA" id="ARBA00023157"/>
    </source>
</evidence>
<gene>
    <name evidence="6" type="ORF">EXN66_Car014020</name>
</gene>
<evidence type="ECO:0000256" key="1">
    <source>
        <dbReference type="ARBA" id="ARBA00022729"/>
    </source>
</evidence>
<organism evidence="6 7">
    <name type="scientific">Channa argus</name>
    <name type="common">Northern snakehead</name>
    <name type="synonym">Ophicephalus argus</name>
    <dbReference type="NCBI Taxonomy" id="215402"/>
    <lineage>
        <taxon>Eukaryota</taxon>
        <taxon>Metazoa</taxon>
        <taxon>Chordata</taxon>
        <taxon>Craniata</taxon>
        <taxon>Vertebrata</taxon>
        <taxon>Euteleostomi</taxon>
        <taxon>Actinopterygii</taxon>
        <taxon>Neopterygii</taxon>
        <taxon>Teleostei</taxon>
        <taxon>Neoteleostei</taxon>
        <taxon>Acanthomorphata</taxon>
        <taxon>Anabantaria</taxon>
        <taxon>Anabantiformes</taxon>
        <taxon>Channoidei</taxon>
        <taxon>Channidae</taxon>
        <taxon>Channa</taxon>
    </lineage>
</organism>
<keyword evidence="7" id="KW-1185">Reference proteome</keyword>
<name>A0A6G1Q7E0_CHAAH</name>
<dbReference type="SMART" id="SM00832">
    <property type="entry name" value="C8"/>
    <property type="match status" value="1"/>
</dbReference>
<reference evidence="7" key="2">
    <citation type="submission" date="2019-02" db="EMBL/GenBank/DDBJ databases">
        <title>Opniocepnalus argus Var Kimnra genome.</title>
        <authorList>
            <person name="Zhou C."/>
            <person name="Xiao S."/>
        </authorList>
    </citation>
    <scope>NUCLEOTIDE SEQUENCE [LARGE SCALE GENOMIC DNA]</scope>
</reference>
<evidence type="ECO:0000259" key="5">
    <source>
        <dbReference type="PROSITE" id="PS51233"/>
    </source>
</evidence>
<evidence type="ECO:0000259" key="4">
    <source>
        <dbReference type="PROSITE" id="PS51034"/>
    </source>
</evidence>
<protein>
    <submittedName>
        <fullName evidence="6">Alpha-tectorin</fullName>
    </submittedName>
</protein>
<dbReference type="InterPro" id="IPR014853">
    <property type="entry name" value="VWF/SSPO/ZAN-like_Cys-rich_dom"/>
</dbReference>
<dbReference type="Pfam" id="PF08742">
    <property type="entry name" value="C8"/>
    <property type="match status" value="1"/>
</dbReference>
<accession>A0A6G1Q7E0</accession>
<dbReference type="EMBL" id="CM015724">
    <property type="protein sequence ID" value="KAF3698339.1"/>
    <property type="molecule type" value="Genomic_DNA"/>
</dbReference>
<sequence>MLHPLIYLAALSLLAGPASADTFSGPGQNDISLCPITFYGKMYTQLYVSFTSDKVAICFDNFFNPDVREDCILGPLPSRQKTELQILKGNANNEQQTKQALPSIKTSESCLIKLTFLYDQDQIRADLTLINFGTQAAVSLSDSASGVGTFEFQVNGETVDTLTITNSADSQQALQYLDISGCRYSGVIFKPDSLLSSDPNTCTTVTCSSTAEVTTTGCGTLETCQGNNICIVDQICTVTGPTFIKFDGQLNSIQDRCAYSLLSVSSIPGMRLVANFQERRRKDVSFLDNVTVFLEEQGVQINLEQGRRVRVDGSVLTFTSSFQVADGVVIFKDDTGVTAEVSVSIHTVSVFFDGYTAQIHLEGPGGNDLSVQGLCGTSSEFLDDLKLSQYSANGCEIPYSDTPDSSINCTTATQFCNLLREDPFKGCHNVTDPMPYITACTETLCKYPSVDGVNCEFLGAYVRACSLREIIITNDWRSLADCSPPLSLCQDRTCTANEFCGERLNNGQSGCLCRALFASNYRERNTLGDPPVCGPNSASLALVGCLLEEKGVDYSALHLFDPACKGQIDEQTHMVTFTYDNINTCGTEVTANGSQVIYTNAITNLNNNTDVIIRRDQVFINFTCVQTQPDVKTMSFKIKESSVIVHITSGAWNYDLTMNTYVDSERTQVLGSNTEVLLDQRIWVELDTHGLDELLVSVVTDSCWATADPSPTGALRYNLIINGCPNPNDPTVKVYGNGDGTSNYFAFNMFQFTGHSGDIYLHCNLQLCVKNCVPACDGGARRRRSLGPKYESEHSALISMAWVN</sequence>
<dbReference type="SMART" id="SM00241">
    <property type="entry name" value="ZP"/>
    <property type="match status" value="1"/>
</dbReference>
<dbReference type="InterPro" id="IPR001846">
    <property type="entry name" value="VWF_type-D"/>
</dbReference>
<dbReference type="PANTHER" id="PTHR14002">
    <property type="entry name" value="ENDOGLIN/TGF-BETA RECEPTOR TYPE III"/>
    <property type="match status" value="1"/>
</dbReference>